<organism evidence="7 8">
    <name type="scientific">Lysinibacillus antri</name>
    <dbReference type="NCBI Taxonomy" id="2498145"/>
    <lineage>
        <taxon>Bacteria</taxon>
        <taxon>Bacillati</taxon>
        <taxon>Bacillota</taxon>
        <taxon>Bacilli</taxon>
        <taxon>Bacillales</taxon>
        <taxon>Bacillaceae</taxon>
        <taxon>Lysinibacillus</taxon>
    </lineage>
</organism>
<feature type="transmembrane region" description="Helical" evidence="6">
    <location>
        <begin position="247"/>
        <end position="268"/>
    </location>
</feature>
<dbReference type="PANTHER" id="PTHR21716">
    <property type="entry name" value="TRANSMEMBRANE PROTEIN"/>
    <property type="match status" value="1"/>
</dbReference>
<feature type="transmembrane region" description="Helical" evidence="6">
    <location>
        <begin position="90"/>
        <end position="113"/>
    </location>
</feature>
<dbReference type="EMBL" id="RYYR01000008">
    <property type="protein sequence ID" value="RUL54072.1"/>
    <property type="molecule type" value="Genomic_DNA"/>
</dbReference>
<evidence type="ECO:0000256" key="1">
    <source>
        <dbReference type="ARBA" id="ARBA00004141"/>
    </source>
</evidence>
<accession>A0A3S0RK17</accession>
<keyword evidence="8" id="KW-1185">Reference proteome</keyword>
<dbReference type="GO" id="GO:0055085">
    <property type="term" value="P:transmembrane transport"/>
    <property type="evidence" value="ECO:0007669"/>
    <property type="project" value="TreeGrafter"/>
</dbReference>
<dbReference type="Pfam" id="PF01594">
    <property type="entry name" value="AI-2E_transport"/>
    <property type="match status" value="1"/>
</dbReference>
<keyword evidence="5 6" id="KW-0472">Membrane</keyword>
<reference evidence="7 8" key="1">
    <citation type="submission" date="2018-12" db="EMBL/GenBank/DDBJ databases">
        <title>Lysinibacillus antri sp. nov., isolated from a cave soil.</title>
        <authorList>
            <person name="Narsing Rao M.P."/>
            <person name="Zhang H."/>
            <person name="Dong Z.-Y."/>
            <person name="Niu X.-K."/>
            <person name="Zhang K."/>
            <person name="Fang B.-Z."/>
            <person name="Kang Y.-Q."/>
            <person name="Xiao M."/>
            <person name="Li W.-J."/>
        </authorList>
    </citation>
    <scope>NUCLEOTIDE SEQUENCE [LARGE SCALE GENOMIC DNA]</scope>
    <source>
        <strain evidence="7 8">SYSU K30002</strain>
    </source>
</reference>
<evidence type="ECO:0000256" key="2">
    <source>
        <dbReference type="ARBA" id="ARBA00009773"/>
    </source>
</evidence>
<comment type="subcellular location">
    <subcellularLocation>
        <location evidence="1">Membrane</location>
        <topology evidence="1">Multi-pass membrane protein</topology>
    </subcellularLocation>
</comment>
<feature type="transmembrane region" description="Helical" evidence="6">
    <location>
        <begin position="189"/>
        <end position="212"/>
    </location>
</feature>
<feature type="transmembrane region" description="Helical" evidence="6">
    <location>
        <begin position="45"/>
        <end position="70"/>
    </location>
</feature>
<dbReference type="Proteomes" id="UP000287910">
    <property type="component" value="Unassembled WGS sequence"/>
</dbReference>
<evidence type="ECO:0000256" key="3">
    <source>
        <dbReference type="ARBA" id="ARBA00022692"/>
    </source>
</evidence>
<name>A0A3S0RK17_9BACI</name>
<feature type="transmembrane region" description="Helical" evidence="6">
    <location>
        <begin position="345"/>
        <end position="371"/>
    </location>
</feature>
<dbReference type="AlphaFoldDB" id="A0A3S0RK17"/>
<feature type="transmembrane region" description="Helical" evidence="6">
    <location>
        <begin position="275"/>
        <end position="294"/>
    </location>
</feature>
<dbReference type="GO" id="GO:0016020">
    <property type="term" value="C:membrane"/>
    <property type="evidence" value="ECO:0007669"/>
    <property type="project" value="UniProtKB-SubCell"/>
</dbReference>
<evidence type="ECO:0000256" key="5">
    <source>
        <dbReference type="ARBA" id="ARBA00023136"/>
    </source>
</evidence>
<comment type="caution">
    <text evidence="7">The sequence shown here is derived from an EMBL/GenBank/DDBJ whole genome shotgun (WGS) entry which is preliminary data.</text>
</comment>
<feature type="transmembrane region" description="Helical" evidence="6">
    <location>
        <begin position="21"/>
        <end position="39"/>
    </location>
</feature>
<keyword evidence="4 6" id="KW-1133">Transmembrane helix</keyword>
<keyword evidence="3 6" id="KW-0812">Transmembrane</keyword>
<dbReference type="InterPro" id="IPR002549">
    <property type="entry name" value="AI-2E-like"/>
</dbReference>
<proteinExistence type="inferred from homology"/>
<protein>
    <submittedName>
        <fullName evidence="7">AI-2E family transporter</fullName>
    </submittedName>
</protein>
<evidence type="ECO:0000256" key="4">
    <source>
        <dbReference type="ARBA" id="ARBA00022989"/>
    </source>
</evidence>
<evidence type="ECO:0000313" key="7">
    <source>
        <dbReference type="EMBL" id="RUL54072.1"/>
    </source>
</evidence>
<dbReference type="PANTHER" id="PTHR21716:SF69">
    <property type="entry name" value="TRANSPORT PROTEIN YUBA-RELATED"/>
    <property type="match status" value="1"/>
</dbReference>
<gene>
    <name evidence="7" type="ORF">EK386_07550</name>
</gene>
<comment type="similarity">
    <text evidence="2">Belongs to the autoinducer-2 exporter (AI-2E) (TC 2.A.86) family.</text>
</comment>
<evidence type="ECO:0000256" key="6">
    <source>
        <dbReference type="SAM" id="Phobius"/>
    </source>
</evidence>
<evidence type="ECO:0000313" key="8">
    <source>
        <dbReference type="Proteomes" id="UP000287910"/>
    </source>
</evidence>
<sequence length="399" mass="44465">MPSEKSHLFATRFIRFLGGKNLLFSLISLVLLGLAIFIFEKIKFIFYPLQVLFEVVILPGVLAVIGYYLLRPFIRLAEKGKGKGVVPRGIIILMLYIIVAALITLISLLVYPFLRDQFMNLVQEFPVYFMSLIESIVSFLNNSKFNELFTKLDFDYDKVLTDITNDLVLTVKDTFANIASSVASGITGFVSTLTGILLSLVTVPFILFYLLYEGEKLPKFVLRILPPKMRTEVGQVMKEMDKQVSSYIQGQILVSICIGAMMTIGFVIIGLDYAFLLGFLAMITSVVPYLGPVIAITPAIVIAIVSSPFMLVKLIIVWTIVQLVEGKFITPNIMGKSLSVHPITIIFVLLTAGSLFGVAGVILGIPGYALLKVIVSHLYGLVKKRYNRFETEEVNKYEI</sequence>
<feature type="transmembrane region" description="Helical" evidence="6">
    <location>
        <begin position="300"/>
        <end position="324"/>
    </location>
</feature>